<feature type="compositionally biased region" description="Low complexity" evidence="3">
    <location>
        <begin position="34"/>
        <end position="45"/>
    </location>
</feature>
<dbReference type="InterPro" id="IPR006767">
    <property type="entry name" value="Cwf19-like_C_dom-2"/>
</dbReference>
<feature type="domain" description="Transcription factor Iwr1" evidence="6">
    <location>
        <begin position="1136"/>
        <end position="1207"/>
    </location>
</feature>
<gene>
    <name evidence="7" type="ORF">E3Q10_04232</name>
</gene>
<evidence type="ECO:0000256" key="1">
    <source>
        <dbReference type="ARBA" id="ARBA00006795"/>
    </source>
</evidence>
<feature type="region of interest" description="Disordered" evidence="3">
    <location>
        <begin position="1177"/>
        <end position="1224"/>
    </location>
</feature>
<feature type="compositionally biased region" description="Acidic residues" evidence="3">
    <location>
        <begin position="1184"/>
        <end position="1224"/>
    </location>
</feature>
<dbReference type="InterPro" id="IPR006768">
    <property type="entry name" value="Cwf19-like_C_dom-1"/>
</dbReference>
<evidence type="ECO:0000256" key="2">
    <source>
        <dbReference type="ARBA" id="ARBA00010218"/>
    </source>
</evidence>
<dbReference type="Gene3D" id="1.10.287.700">
    <property type="entry name" value="Helix hairpin bin"/>
    <property type="match status" value="1"/>
</dbReference>
<evidence type="ECO:0000313" key="7">
    <source>
        <dbReference type="EMBL" id="TIC23841.1"/>
    </source>
</evidence>
<protein>
    <recommendedName>
        <fullName evidence="9">Cwf19-like C-terminal domain-containing protein</fullName>
    </recommendedName>
</protein>
<sequence length="1224" mass="139495">MEIHDDDPPRQEYFDDNLSGTNPSVTNIPTKSDLNLNSNVNSTNNAELPSRIDPTSLPYPSDYTDEVTEGAPPGVAGSLINEDFFSSKMGTAKPNKEDNKPDPNKLQVSSKEINQQFKQGVHVDSYKDETKKTARAGDAGSSWRMMKLKRCYEHAEEEGKHVDELGVDRFGSIDAWRDAQEERRILDERDSKRFNRRESGGSSYRGSPRPNNSPRNMYTSPATSDYGSSRPSSRASFKRPSDTRTPTRSTQPPKQADRINDLKGESKPSTPTVPKVFTPTSSKPSVGRPKSPDSLNKLQAQIMKARLMNKPNLKDLEKEYEIEMEKSKQFIQTGGDVGHGLMNVDLRDKTGLEPVEDRQKTKIEVLPTLDGHGRLYDVGQGRKDESLPTGNKRKKIKNQESIDERTGEITRYNIDDDDQSLAELVRQERFAGGSADQKNYDAEFANAITTDHLYEHGDTDQVDDNAAKYARKKMKSDSQKRQFAIGDFKRTKRVLDSCRFCFGDDGDLPPRCGTIISSGTRVYLALPETEQLVNGHCIIVPIQHCLSTLEADDDVWEEIRNYMKCLMQAFASQNRGVVFYETVMSVKAQLHTVIEAVPVPVDIFEVLPGYFHESILSIESEWTQHKKLIDFSEREFRRALVPNLPYFAILWNYKGNAGFGHVIEGVDKANEEDDSEAKYMDNSQSFPKYFAAEVIGNVLELEPRLWRRPKKLHKQDKEKMVEKFKKFYLEFDWTKLLVRIGTQISRSVRRYASASSGRVQKPLPVFNKESDKVWMAASALVTIGGAIYLTSPGSEEHGHGHAVEHASEKAEETKEEVKEEASEAKEATEEKAEDVKEAAEEKVDDASEKASEKKEEVTEKAEEKVDDAKESVKETSEGAAEKAEEKTSEVAQKAEDKSEDVKENVKEGAETAKENVKEGAEEAKEKVEEKKEEVKEKTESDTTQYIFTFIIDLRLSIASLLTMSYLRIKRKRNQEPLDALLIEENESEGKKPQPRKKRQRQGLFRLAETVEQSTFTSTETKEELQARLKRKAEDDLEEDAERRHKQSLGRQIRPKPTTSRRYHVVTEDDDKKDVFIDVEQSKNESVNRSDKKDASFDPYDEDSEQMREFRKLVEDYLKMQETVTPESPTPETDKDDDYVFDVYYRDKADLRNNTQIMSNIGLLTGFYDEFGLNFDQDYSSDSTDIQDEADEDSNEEDYYTNDYPDEEVGSEEEEYPEEFVDDSD</sequence>
<dbReference type="InterPro" id="IPR040194">
    <property type="entry name" value="Cwf19-like"/>
</dbReference>
<dbReference type="SUPFAM" id="SSF54197">
    <property type="entry name" value="HIT-like"/>
    <property type="match status" value="1"/>
</dbReference>
<evidence type="ECO:0000313" key="8">
    <source>
        <dbReference type="Proteomes" id="UP000305647"/>
    </source>
</evidence>
<name>A0A4T0QI51_9BASI</name>
<feature type="region of interest" description="Disordered" evidence="3">
    <location>
        <begin position="1"/>
        <end position="139"/>
    </location>
</feature>
<dbReference type="InterPro" id="IPR036265">
    <property type="entry name" value="HIT-like_sf"/>
</dbReference>
<feature type="domain" description="Cwf19-like C-terminal" evidence="5">
    <location>
        <begin position="487"/>
        <end position="611"/>
    </location>
</feature>
<dbReference type="InterPro" id="IPR013883">
    <property type="entry name" value="TF_Iwr1_dom"/>
</dbReference>
<evidence type="ECO:0000259" key="6">
    <source>
        <dbReference type="Pfam" id="PF08574"/>
    </source>
</evidence>
<feature type="compositionally biased region" description="Polar residues" evidence="3">
    <location>
        <begin position="267"/>
        <end position="284"/>
    </location>
</feature>
<feature type="compositionally biased region" description="Basic and acidic residues" evidence="3">
    <location>
        <begin position="794"/>
        <end position="940"/>
    </location>
</feature>
<dbReference type="GO" id="GO:0000398">
    <property type="term" value="P:mRNA splicing, via spliceosome"/>
    <property type="evidence" value="ECO:0007669"/>
    <property type="project" value="TreeGrafter"/>
</dbReference>
<dbReference type="Pfam" id="PF08574">
    <property type="entry name" value="Iwr1"/>
    <property type="match status" value="1"/>
</dbReference>
<dbReference type="SUPFAM" id="SSF58113">
    <property type="entry name" value="Apolipoprotein A-I"/>
    <property type="match status" value="1"/>
</dbReference>
<feature type="region of interest" description="Disordered" evidence="3">
    <location>
        <begin position="792"/>
        <end position="940"/>
    </location>
</feature>
<reference evidence="7 8" key="1">
    <citation type="submission" date="2019-03" db="EMBL/GenBank/DDBJ databases">
        <title>Sequencing 25 genomes of Wallemia mellicola.</title>
        <authorList>
            <person name="Gostincar C."/>
        </authorList>
    </citation>
    <scope>NUCLEOTIDE SEQUENCE [LARGE SCALE GENOMIC DNA]</scope>
    <source>
        <strain evidence="7 8">EXF-8738</strain>
    </source>
</reference>
<dbReference type="EMBL" id="SPRO01000082">
    <property type="protein sequence ID" value="TIC23841.1"/>
    <property type="molecule type" value="Genomic_DNA"/>
</dbReference>
<evidence type="ECO:0008006" key="9">
    <source>
        <dbReference type="Google" id="ProtNLM"/>
    </source>
</evidence>
<dbReference type="AlphaFoldDB" id="A0A4T0QI51"/>
<feature type="region of interest" description="Disordered" evidence="3">
    <location>
        <begin position="187"/>
        <end position="294"/>
    </location>
</feature>
<feature type="compositionally biased region" description="Basic and acidic residues" evidence="3">
    <location>
        <begin position="94"/>
        <end position="103"/>
    </location>
</feature>
<comment type="caution">
    <text evidence="7">The sequence shown here is derived from an EMBL/GenBank/DDBJ whole genome shotgun (WGS) entry which is preliminary data.</text>
</comment>
<feature type="compositionally biased region" description="Basic and acidic residues" evidence="3">
    <location>
        <begin position="1"/>
        <end position="13"/>
    </location>
</feature>
<feature type="compositionally biased region" description="Basic and acidic residues" evidence="3">
    <location>
        <begin position="1064"/>
        <end position="1095"/>
    </location>
</feature>
<feature type="compositionally biased region" description="Low complexity" evidence="3">
    <location>
        <begin position="243"/>
        <end position="254"/>
    </location>
</feature>
<feature type="region of interest" description="Disordered" evidence="3">
    <location>
        <begin position="374"/>
        <end position="393"/>
    </location>
</feature>
<feature type="compositionally biased region" description="Basic and acidic residues" evidence="3">
    <location>
        <begin position="255"/>
        <end position="266"/>
    </location>
</feature>
<feature type="domain" description="Cwf19-like protein C-terminal" evidence="4">
    <location>
        <begin position="621"/>
        <end position="734"/>
    </location>
</feature>
<feature type="compositionally biased region" description="Basic and acidic residues" evidence="3">
    <location>
        <begin position="374"/>
        <end position="386"/>
    </location>
</feature>
<dbReference type="Pfam" id="PF04677">
    <property type="entry name" value="CwfJ_C_1"/>
    <property type="match status" value="1"/>
</dbReference>
<dbReference type="GO" id="GO:0071014">
    <property type="term" value="C:post-mRNA release spliceosomal complex"/>
    <property type="evidence" value="ECO:0007669"/>
    <property type="project" value="TreeGrafter"/>
</dbReference>
<feature type="compositionally biased region" description="Polar residues" evidence="3">
    <location>
        <begin position="18"/>
        <end position="33"/>
    </location>
</feature>
<comment type="similarity">
    <text evidence="2">Belongs to the IWR1/SLC7A6OS family.</text>
</comment>
<dbReference type="Pfam" id="PF04676">
    <property type="entry name" value="CwfJ_C_2"/>
    <property type="match status" value="1"/>
</dbReference>
<dbReference type="PANTHER" id="PTHR12072:SF5">
    <property type="entry name" value="CWF19-LIKE PROTEIN 2"/>
    <property type="match status" value="1"/>
</dbReference>
<feature type="compositionally biased region" description="Low complexity" evidence="3">
    <location>
        <begin position="200"/>
        <end position="209"/>
    </location>
</feature>
<feature type="compositionally biased region" description="Polar residues" evidence="3">
    <location>
        <begin position="106"/>
        <end position="118"/>
    </location>
</feature>
<accession>A0A4T0QI51</accession>
<comment type="similarity">
    <text evidence="1">Belongs to the CWF19 family.</text>
</comment>
<organism evidence="7 8">
    <name type="scientific">Wallemia mellicola</name>
    <dbReference type="NCBI Taxonomy" id="1708541"/>
    <lineage>
        <taxon>Eukaryota</taxon>
        <taxon>Fungi</taxon>
        <taxon>Dikarya</taxon>
        <taxon>Basidiomycota</taxon>
        <taxon>Wallemiomycotina</taxon>
        <taxon>Wallemiomycetes</taxon>
        <taxon>Wallemiales</taxon>
        <taxon>Wallemiaceae</taxon>
        <taxon>Wallemia</taxon>
    </lineage>
</organism>
<dbReference type="Gene3D" id="6.10.140.1430">
    <property type="match status" value="1"/>
</dbReference>
<evidence type="ECO:0000259" key="5">
    <source>
        <dbReference type="Pfam" id="PF04677"/>
    </source>
</evidence>
<feature type="compositionally biased region" description="Polar residues" evidence="3">
    <location>
        <begin position="210"/>
        <end position="235"/>
    </location>
</feature>
<feature type="compositionally biased region" description="Basic and acidic residues" evidence="3">
    <location>
        <begin position="187"/>
        <end position="199"/>
    </location>
</feature>
<dbReference type="PANTHER" id="PTHR12072">
    <property type="entry name" value="CWF19, CELL CYCLE CONTROL PROTEIN"/>
    <property type="match status" value="1"/>
</dbReference>
<feature type="region of interest" description="Disordered" evidence="3">
    <location>
        <begin position="983"/>
        <end position="1105"/>
    </location>
</feature>
<dbReference type="Proteomes" id="UP000305647">
    <property type="component" value="Unassembled WGS sequence"/>
</dbReference>
<proteinExistence type="inferred from homology"/>
<evidence type="ECO:0000259" key="4">
    <source>
        <dbReference type="Pfam" id="PF04676"/>
    </source>
</evidence>
<evidence type="ECO:0000256" key="3">
    <source>
        <dbReference type="SAM" id="MobiDB-lite"/>
    </source>
</evidence>